<gene>
    <name evidence="1" type="ORF">TNIN_223661</name>
</gene>
<keyword evidence="2" id="KW-1185">Reference proteome</keyword>
<dbReference type="EMBL" id="BMAV01012564">
    <property type="protein sequence ID" value="GFY59318.1"/>
    <property type="molecule type" value="Genomic_DNA"/>
</dbReference>
<protein>
    <submittedName>
        <fullName evidence="1">Uncharacterized protein</fullName>
    </submittedName>
</protein>
<evidence type="ECO:0000313" key="2">
    <source>
        <dbReference type="Proteomes" id="UP000886998"/>
    </source>
</evidence>
<evidence type="ECO:0000313" key="1">
    <source>
        <dbReference type="EMBL" id="GFY59318.1"/>
    </source>
</evidence>
<proteinExistence type="predicted"/>
<comment type="caution">
    <text evidence="1">The sequence shown here is derived from an EMBL/GenBank/DDBJ whole genome shotgun (WGS) entry which is preliminary data.</text>
</comment>
<sequence length="82" mass="9050">MQLESPIRKIQEECPTSTVPVTRCSSRSSKSDLELMEIKFKNISFLENEGSVPVSNSSGCWIYSAELEICGDVHAVPICSRA</sequence>
<name>A0A8X6XSC1_9ARAC</name>
<dbReference type="AlphaFoldDB" id="A0A8X6XSC1"/>
<accession>A0A8X6XSC1</accession>
<dbReference type="Proteomes" id="UP000886998">
    <property type="component" value="Unassembled WGS sequence"/>
</dbReference>
<reference evidence="1" key="1">
    <citation type="submission" date="2020-08" db="EMBL/GenBank/DDBJ databases">
        <title>Multicomponent nature underlies the extraordinary mechanical properties of spider dragline silk.</title>
        <authorList>
            <person name="Kono N."/>
            <person name="Nakamura H."/>
            <person name="Mori M."/>
            <person name="Yoshida Y."/>
            <person name="Ohtoshi R."/>
            <person name="Malay A.D."/>
            <person name="Moran D.A.P."/>
            <person name="Tomita M."/>
            <person name="Numata K."/>
            <person name="Arakawa K."/>
        </authorList>
    </citation>
    <scope>NUCLEOTIDE SEQUENCE</scope>
</reference>
<organism evidence="1 2">
    <name type="scientific">Trichonephila inaurata madagascariensis</name>
    <dbReference type="NCBI Taxonomy" id="2747483"/>
    <lineage>
        <taxon>Eukaryota</taxon>
        <taxon>Metazoa</taxon>
        <taxon>Ecdysozoa</taxon>
        <taxon>Arthropoda</taxon>
        <taxon>Chelicerata</taxon>
        <taxon>Arachnida</taxon>
        <taxon>Araneae</taxon>
        <taxon>Araneomorphae</taxon>
        <taxon>Entelegynae</taxon>
        <taxon>Araneoidea</taxon>
        <taxon>Nephilidae</taxon>
        <taxon>Trichonephila</taxon>
        <taxon>Trichonephila inaurata</taxon>
    </lineage>
</organism>